<dbReference type="Proteomes" id="UP000241209">
    <property type="component" value="Unassembled WGS sequence"/>
</dbReference>
<accession>A0A2T4PWI2</accession>
<organism evidence="1 2">
    <name type="scientific">Mammaliicoccus vitulinus</name>
    <dbReference type="NCBI Taxonomy" id="71237"/>
    <lineage>
        <taxon>Bacteria</taxon>
        <taxon>Bacillati</taxon>
        <taxon>Bacillota</taxon>
        <taxon>Bacilli</taxon>
        <taxon>Bacillales</taxon>
        <taxon>Staphylococcaceae</taxon>
        <taxon>Mammaliicoccus</taxon>
    </lineage>
</organism>
<reference evidence="1 2" key="1">
    <citation type="journal article" date="2016" name="Front. Microbiol.">
        <title>Comprehensive Phylogenetic Analysis of Bovine Non-aureus Staphylococci Species Based on Whole-Genome Sequencing.</title>
        <authorList>
            <person name="Naushad S."/>
            <person name="Barkema H.W."/>
            <person name="Luby C."/>
            <person name="Condas L.A."/>
            <person name="Nobrega D.B."/>
            <person name="Carson D.A."/>
            <person name="De Buck J."/>
        </authorList>
    </citation>
    <scope>NUCLEOTIDE SEQUENCE [LARGE SCALE GENOMIC DNA]</scope>
    <source>
        <strain evidence="1 2">SNUC 2204</strain>
    </source>
</reference>
<evidence type="ECO:0000313" key="2">
    <source>
        <dbReference type="Proteomes" id="UP000241209"/>
    </source>
</evidence>
<proteinExistence type="predicted"/>
<evidence type="ECO:0000313" key="1">
    <source>
        <dbReference type="EMBL" id="PTI30863.1"/>
    </source>
</evidence>
<protein>
    <submittedName>
        <fullName evidence="1">Uncharacterized protein</fullName>
    </submittedName>
</protein>
<comment type="caution">
    <text evidence="1">The sequence shown here is derived from an EMBL/GenBank/DDBJ whole genome shotgun (WGS) entry which is preliminary data.</text>
</comment>
<gene>
    <name evidence="1" type="ORF">BU072_00880</name>
</gene>
<name>A0A2T4PWI2_9STAP</name>
<sequence>MPRGMVRACSLSLILFPQASALYKIVRDIVYYAKFIDLCSTVLNCSLQKVYACLRLWLGPHER</sequence>
<dbReference type="EMBL" id="PZFK01000002">
    <property type="protein sequence ID" value="PTI30863.1"/>
    <property type="molecule type" value="Genomic_DNA"/>
</dbReference>
<dbReference type="AlphaFoldDB" id="A0A2T4PWI2"/>